<dbReference type="InterPro" id="IPR001650">
    <property type="entry name" value="Helicase_C-like"/>
</dbReference>
<feature type="compositionally biased region" description="Polar residues" evidence="9">
    <location>
        <begin position="1732"/>
        <end position="1751"/>
    </location>
</feature>
<feature type="compositionally biased region" description="Basic and acidic residues" evidence="9">
    <location>
        <begin position="2729"/>
        <end position="2743"/>
    </location>
</feature>
<feature type="compositionally biased region" description="Basic and acidic residues" evidence="9">
    <location>
        <begin position="3659"/>
        <end position="3668"/>
    </location>
</feature>
<evidence type="ECO:0000259" key="10">
    <source>
        <dbReference type="PROSITE" id="PS51192"/>
    </source>
</evidence>
<evidence type="ECO:0000259" key="11">
    <source>
        <dbReference type="PROSITE" id="PS51194"/>
    </source>
</evidence>
<sequence length="3912" mass="443182">MSEEIDLETNHLCTTEDAFEKFQAVSMYEEDEFITLSDIVSPSRGNHDITEVLNDAPRNNDREHVEIGQEEIISEPIQAPQLLEKTIENTILLQKNIPTKKSRKKKKNDHQNTNIECNFMTSDSIDTKKPLNIDSELNLESIVEEEKDLQISATSSEKLTKPIQNERKDLSIVTQITENQPKRRGRPPKRRNADIQKCEDDENEISNKKITSENDNNISMNASNLATKRGNKKKDPDLTSKTLSDRGVNINSKQNCYSDENETLKNINATFPLEDINITKDTIVDTSDDKNNISEDDTEDIPLVALSTKKNNKVEKITDNVNNLEINTELENKVLSDTISDPSPQQTEPDQFLDKITKKRGRPKKSNINLIHQVPEVKSDLEIKDNEKPTNEEDDISLSKLKDKGSISAITIDAPSVGTDLQENVNNLQNLDNTESNLISKRNSKKPVYSDYEYNIDSIINSDIKKETTDEKSNDSELLLTESARPARRKAKKNLHYDEGSDEDPFANIELSDDEPRRRKKGGRYNSDDEYIPGDNRLQSELTDTDSNIEEEIADEFKIHKKKKFRKSSGSFQKSPKKRIKRSIEDTLESNENVDIELNLETSVIKADENKQSTQAKSWSATNEFENFLAKIVQGTDIKIKKAKSIDNAKAPLQIPTIDPTKEKKSVETSSQTDIIKTKPIAVQTNTLYEVPMKNQVALTTEQSQKAIEFLSGIVKTTSELGQLMTQKSEDFIEKKINTAYVTDTFKMDYCVKKSFLLFKLAKHNLVQMEEDLSKQYEEFLKENNLSQHREQEKVVASTSKGNDSDCEIVEEPIKNKKKEKPVFNPKTVFLNKELSIKIAKKPTEMPKAKEKIVVKGRHAVWINDSVMVKKVKPTQSFLAQDGRNKKPPDTFVTLEMVSDFFKMYERQKALSLCAPYIRHSWLQKETRYVCNYFFDKPTKSCESSYVTPSEEVSSDVSNTVMDSNNTSNSMLTSKLDKTSPDSLLSICIQTLQFLMHFRKTLNSKICPSKDNVHHSKVHSPCNRKYEDNGDVLLKDVNRNDECLKTQKLIHVNSLKTLCYKTIIQLINVPTFSESESGKVRTKFAETNNNYICTKNSDIVNCAKNTTCSFQVKSLSSMCVSVLQNPTRCQNKCKKQIVIYKVKPLKDLVLRKIKRIIYAEFKPDHLSQRETYLKRENNGVKSLLLLCTELISFKLSETYDDKQHVPNYMLHGNQIGTSVVLPLKSISLKKVVSLTKSDNILVLDNDVTLNFTIDNVNTVSEEIFNKNSEENNENELNINNEQYYSDNDFDISYDDGDGDVGDENNETNWVSQVQMQELRSCAEPTNNDDCEKSQNGILEDSVINVKIEPLEDVCGNVIDSSTIKMEPEEVHDNLINYTSLDIITKQEDIVVNSTREPIQRKNSNSYDVDAFESFVSSNKMILSMTNLDSEEIFSQSASRIRRQYEPDSDDDIDTLYDTMNLLVPQSTETAKDRLMASSSDEGTSKRIGKKKTDKRKPRIKKNNKDLVELAKEKSSSKIETLTRRMRGKIRLEEKKNESSDSEIDDELDLNLKKRKNYKISSDTLCKLQENEIQCNDVDSTEHIQYINEHKNEQEKSPIKSVEEIQPSDASLIFANVPIELLQCTPSITTSEDCIEGSKSINENDCKTSDEIEVNGVSYIERHGWKCYPINDRDSKIYRYAYVPLDKLPECFVDTYYRYQNVTGKTQDDTEIDKLTNLQTLHRLQTKGKSKGSKNVSTKNPKTQFLENVQKNNRNDEEFRELSPSEDEDDNVVDNFVLDAPQQSSDNYLAKNLLMDDESDEESKIKKIKEETDDELSPKTRSRRQIRSKGETEEKEKPKSEVLMLTADKMMNTELKLLHAPVEVKHELESTKDIENKTNTRSTNKKMPKSNVTKIRIKDEDASSSEEEKQWVTTKEKLLKRLEKKQETPSVDDAKRAKIVNEYIEKRSDGMETSRQRARPRRRSKKKLLERRKQMKILSRELFGDESSHTGKKYQSQAYSKGRRNIRKVLDKKSLARSTVLANMEEFERKRRLSQRQGQLREVLGCEEGVNVVVINDELCLEYDFENMRPLVTVHQFFTKVMKAHQYEGVKFMWDACFESVSATARGRGGGCILAHCMGLGKTLQVLALLHTVLTHPQLNMRRVLVCCPLSTVLNWVDEINKWIGPVTNNIKRNVKKKLQVFELSKLKKTYERAYQLEDWYNGGGIFIIGYELFRSLSTLHPSIDCVRPTIVNKIRTALLDPGPDIIICDEGHLLKNDCSVLAVSMSRVVTKRRIVLTGTPMQNNLREYYCMVNFVKPNLLGTYSEYSNRFENPIMNGQHRDSREEDIKLMKARTHILHKVLEGCLQRQEASVLYPYLPKKHEYTLFISLSKCQWDLYKHYLENYAKEAKQSILKDFHILQKIWTHPQVLHNFLTKARSEEKDTKIKVEKIEDDLAHEDLAATEDIKPGATETWWLQYVADTNSLDSLESSNKFLMVFHLLDECTALGDKVLIFSTSLYTMDALEYFLRRKSWSLGKEYYRLDGSVPPEVRQKWCREFNAPANTTTKLFLISTRAGSLGLNMTAANRVIILDTSWNPAHDIQSIFRVYRFGQKKDCYIYRLVAMGTMEQKIYERSVTKQAVACRVVDEQQIDRHYNMSELSELYRVDESGCSVAAGLAAGVRDAALLRVAGARGARALHAVHEHDSLLRGSGETGLPEHERAAAWMQFQQEHSNTHNNIQNIELKIPAKSGDDNDPKSKIEVKPESINPSKQELKSKKNKRSATVTDNMLSQPSTSAQIDPTLNPEVENAMVQQIMDILIKHQYHESKGPKEISELIRKVRKTIANINESGFNNVDPLTASIAKVLIESERENQSLNNARSDIQQIKSIEDIDLALSDSGTISADELQLINKNASDRKRNKQRHDSDEEYVPRGKRKRKKACASDMYISKICNEMSNVNDNSKMLISEVVDDVRNVFTNVNENTNSLTAKVSSILLENKDICESDAVHHNVNNAISDVQQMDSKEELESAPSDSETISTDEISQENKPLSDRKRQKQTQGSNKTYMLRATHKGKKAKACDKYISKTSNKINHSAGNSRSQTLIGIEVQNSMLMRAAKSLPIKKKSDKSAMIKEQTVENECSSDSVTSLKDIENTNDNTNEVSIVLSDDDEPLITPNISIEEAEKNEIKDSPIPLHKSLLTNKNFIKIIAHTYLTGNPKLDEDAALLAAQYSALKALKEVEATGKEIDSGPIYDIAKQVLGMSILERLQNIRGTKQDITDTINKKSTVLVNKTSSASNMAKNEQPKVASVTNIDSETNMNVQKQYKKKINIIKRSKNTKAKPISERTSEAVENSQSESMEDATSSIAIEQVMSLSTAQATPASAEVVPVGMFKGPVSLQASESPLHEECILPDDDLIIITNSPPASSSSDNLVRRNSQQLLITNVSSDATIKQSQNHFIISTVDPTNNAEISTPKTSGTKYLHIIPPSLKVSPLNTPAAVMPLKSEPGNSMDKNPMLSKMLTKSTPVSNESHETICLDSDEDNNVVKEVKSKPRALKSTTKLPYAPAQQKKHEQATTSSQPKKVETKKQISQKSPVEQKESSKIIASANTTNEDVSHQTDPNTLSKLKKASCKPGDIIRISETGKIEILRRTESIPPNVIAAVKHVQPSIEDQNVSQKQQKATDNEKTDSTKTIIKKSQSKGPVDSEDEVPLSVLQNVVHISADQYETQNKAAVTEESSEILRPTPKTYIKKPVKLKYNPSKPVTVPILSSTVKEVGVKNKKNLIKPYSKKEIVLKFPSGNASTSKAQEKVIDLTASIVSTKDKKKQILVKKKDWDKISGTSKDIVLNNAGTLFNLKKCNTSSVDLTNTSCTTTVTVKKSTLSSQKPSTSDSVKRSSTWQDASSKKKPKVETTKKALTLQDFNLDDFDDIIELE</sequence>
<evidence type="ECO:0000313" key="13">
    <source>
        <dbReference type="Proteomes" id="UP000838878"/>
    </source>
</evidence>
<keyword evidence="5" id="KW-0347">Helicase</keyword>
<feature type="compositionally biased region" description="Polar residues" evidence="9">
    <location>
        <begin position="213"/>
        <end position="226"/>
    </location>
</feature>
<keyword evidence="4" id="KW-0378">Hydrolase</keyword>
<evidence type="ECO:0000256" key="5">
    <source>
        <dbReference type="ARBA" id="ARBA00022806"/>
    </source>
</evidence>
<evidence type="ECO:0000256" key="7">
    <source>
        <dbReference type="ARBA" id="ARBA00023125"/>
    </source>
</evidence>
<feature type="region of interest" description="Disordered" evidence="9">
    <location>
        <begin position="3860"/>
        <end position="3890"/>
    </location>
</feature>
<feature type="compositionally biased region" description="Polar residues" evidence="9">
    <location>
        <begin position="3863"/>
        <end position="3880"/>
    </location>
</feature>
<protein>
    <submittedName>
        <fullName evidence="12">Uncharacterized protein</fullName>
    </submittedName>
</protein>
<evidence type="ECO:0000256" key="8">
    <source>
        <dbReference type="ARBA" id="ARBA00023242"/>
    </source>
</evidence>
<feature type="region of interest" description="Disordered" evidence="9">
    <location>
        <begin position="153"/>
        <end position="246"/>
    </location>
</feature>
<dbReference type="PROSITE" id="PS51192">
    <property type="entry name" value="HELICASE_ATP_BIND_1"/>
    <property type="match status" value="1"/>
</dbReference>
<dbReference type="SUPFAM" id="SSF52540">
    <property type="entry name" value="P-loop containing nucleoside triphosphate hydrolases"/>
    <property type="match status" value="2"/>
</dbReference>
<accession>A0A8J9VLL2</accession>
<feature type="region of interest" description="Disordered" evidence="9">
    <location>
        <begin position="3648"/>
        <end position="3686"/>
    </location>
</feature>
<feature type="domain" description="Helicase ATP-binding" evidence="10">
    <location>
        <begin position="2102"/>
        <end position="2298"/>
    </location>
</feature>
<feature type="domain" description="Helicase C-terminal" evidence="11">
    <location>
        <begin position="2475"/>
        <end position="2631"/>
    </location>
</feature>
<feature type="region of interest" description="Disordered" evidence="9">
    <location>
        <begin position="1466"/>
        <end position="1502"/>
    </location>
</feature>
<proteinExistence type="inferred from homology"/>
<feature type="region of interest" description="Disordered" evidence="9">
    <location>
        <begin position="1724"/>
        <end position="1770"/>
    </location>
</feature>
<dbReference type="Proteomes" id="UP000838878">
    <property type="component" value="Chromosome 4"/>
</dbReference>
<reference evidence="12" key="1">
    <citation type="submission" date="2021-12" db="EMBL/GenBank/DDBJ databases">
        <authorList>
            <person name="Martin H S."/>
        </authorList>
    </citation>
    <scope>NUCLEOTIDE SEQUENCE</scope>
</reference>
<feature type="region of interest" description="Disordered" evidence="9">
    <location>
        <begin position="1793"/>
        <end position="1838"/>
    </location>
</feature>
<dbReference type="Gene3D" id="3.40.50.10810">
    <property type="entry name" value="Tandem AAA-ATPase domain"/>
    <property type="match status" value="1"/>
</dbReference>
<dbReference type="Pfam" id="PF00271">
    <property type="entry name" value="Helicase_C"/>
    <property type="match status" value="1"/>
</dbReference>
<dbReference type="InterPro" id="IPR044574">
    <property type="entry name" value="ARIP4-like"/>
</dbReference>
<evidence type="ECO:0000256" key="6">
    <source>
        <dbReference type="ARBA" id="ARBA00022840"/>
    </source>
</evidence>
<feature type="compositionally biased region" description="Basic and acidic residues" evidence="9">
    <location>
        <begin position="1945"/>
        <end position="1954"/>
    </location>
</feature>
<evidence type="ECO:0000256" key="2">
    <source>
        <dbReference type="ARBA" id="ARBA00007025"/>
    </source>
</evidence>
<dbReference type="PROSITE" id="PS51194">
    <property type="entry name" value="HELICASE_CTER"/>
    <property type="match status" value="1"/>
</dbReference>
<feature type="compositionally biased region" description="Basic and acidic residues" evidence="9">
    <location>
        <begin position="1827"/>
        <end position="1838"/>
    </location>
</feature>
<feature type="region of interest" description="Disordered" evidence="9">
    <location>
        <begin position="3527"/>
        <end position="3606"/>
    </location>
</feature>
<keyword evidence="13" id="KW-1185">Reference proteome</keyword>
<evidence type="ECO:0000256" key="4">
    <source>
        <dbReference type="ARBA" id="ARBA00022801"/>
    </source>
</evidence>
<feature type="compositionally biased region" description="Basic and acidic residues" evidence="9">
    <location>
        <begin position="1752"/>
        <end position="1762"/>
    </location>
</feature>
<keyword evidence="3" id="KW-0547">Nucleotide-binding</keyword>
<name>A0A8J9VLL2_9NEOP</name>
<feature type="compositionally biased region" description="Polar residues" evidence="9">
    <location>
        <begin position="3648"/>
        <end position="3658"/>
    </location>
</feature>
<dbReference type="InterPro" id="IPR027417">
    <property type="entry name" value="P-loop_NTPase"/>
</dbReference>
<dbReference type="Gene3D" id="3.40.50.300">
    <property type="entry name" value="P-loop containing nucleotide triphosphate hydrolases"/>
    <property type="match status" value="1"/>
</dbReference>
<feature type="compositionally biased region" description="Polar residues" evidence="9">
    <location>
        <begin position="2761"/>
        <end position="2780"/>
    </location>
</feature>
<gene>
    <name evidence="12" type="ORF">BINO364_LOCUS10014</name>
</gene>
<dbReference type="PANTHER" id="PTHR45797:SF1">
    <property type="entry name" value="HELICASE ARIP4"/>
    <property type="match status" value="1"/>
</dbReference>
<feature type="compositionally biased region" description="Basic residues" evidence="9">
    <location>
        <begin position="1955"/>
        <end position="1968"/>
    </location>
</feature>
<comment type="similarity">
    <text evidence="2">Belongs to the SNF2/RAD54 helicase family.</text>
</comment>
<feature type="compositionally biased region" description="Polar residues" evidence="9">
    <location>
        <begin position="3585"/>
        <end position="3603"/>
    </location>
</feature>
<feature type="region of interest" description="Disordered" evidence="9">
    <location>
        <begin position="2892"/>
        <end position="2916"/>
    </location>
</feature>
<feature type="region of interest" description="Disordered" evidence="9">
    <location>
        <begin position="3314"/>
        <end position="3337"/>
    </location>
</feature>
<evidence type="ECO:0000313" key="12">
    <source>
        <dbReference type="EMBL" id="CAH0724283.1"/>
    </source>
</evidence>
<feature type="compositionally biased region" description="Basic residues" evidence="9">
    <location>
        <begin position="1486"/>
        <end position="1501"/>
    </location>
</feature>
<comment type="subcellular location">
    <subcellularLocation>
        <location evidence="1">Nucleus</location>
    </subcellularLocation>
</comment>
<dbReference type="SMART" id="SM00490">
    <property type="entry name" value="HELICc"/>
    <property type="match status" value="1"/>
</dbReference>
<dbReference type="Pfam" id="PF00176">
    <property type="entry name" value="SNF2-rel_dom"/>
    <property type="match status" value="1"/>
</dbReference>
<feature type="region of interest" description="Disordered" evidence="9">
    <location>
        <begin position="1870"/>
        <end position="1889"/>
    </location>
</feature>
<feature type="region of interest" description="Disordered" evidence="9">
    <location>
        <begin position="1945"/>
        <end position="1968"/>
    </location>
</feature>
<feature type="compositionally biased region" description="Polar residues" evidence="9">
    <location>
        <begin position="3328"/>
        <end position="3337"/>
    </location>
</feature>
<feature type="region of interest" description="Disordered" evidence="9">
    <location>
        <begin position="2725"/>
        <end position="2780"/>
    </location>
</feature>
<dbReference type="GO" id="GO:0005524">
    <property type="term" value="F:ATP binding"/>
    <property type="evidence" value="ECO:0007669"/>
    <property type="project" value="UniProtKB-KW"/>
</dbReference>
<evidence type="ECO:0000256" key="9">
    <source>
        <dbReference type="SAM" id="MobiDB-lite"/>
    </source>
</evidence>
<dbReference type="GO" id="GO:0016887">
    <property type="term" value="F:ATP hydrolysis activity"/>
    <property type="evidence" value="ECO:0007669"/>
    <property type="project" value="InterPro"/>
</dbReference>
<dbReference type="InterPro" id="IPR038718">
    <property type="entry name" value="SNF2-like_sf"/>
</dbReference>
<feature type="region of interest" description="Disordered" evidence="9">
    <location>
        <begin position="2996"/>
        <end position="3049"/>
    </location>
</feature>
<feature type="non-terminal residue" evidence="12">
    <location>
        <position position="3912"/>
    </location>
</feature>
<dbReference type="OrthoDB" id="2020972at2759"/>
<dbReference type="CDD" id="cd18793">
    <property type="entry name" value="SF2_C_SNF"/>
    <property type="match status" value="1"/>
</dbReference>
<dbReference type="SMART" id="SM00487">
    <property type="entry name" value="DEXDc"/>
    <property type="match status" value="1"/>
</dbReference>
<keyword evidence="7" id="KW-0238">DNA-binding</keyword>
<organism evidence="12 13">
    <name type="scientific">Brenthis ino</name>
    <name type="common">lesser marbled fritillary</name>
    <dbReference type="NCBI Taxonomy" id="405034"/>
    <lineage>
        <taxon>Eukaryota</taxon>
        <taxon>Metazoa</taxon>
        <taxon>Ecdysozoa</taxon>
        <taxon>Arthropoda</taxon>
        <taxon>Hexapoda</taxon>
        <taxon>Insecta</taxon>
        <taxon>Pterygota</taxon>
        <taxon>Neoptera</taxon>
        <taxon>Endopterygota</taxon>
        <taxon>Lepidoptera</taxon>
        <taxon>Glossata</taxon>
        <taxon>Ditrysia</taxon>
        <taxon>Papilionoidea</taxon>
        <taxon>Nymphalidae</taxon>
        <taxon>Heliconiinae</taxon>
        <taxon>Argynnini</taxon>
        <taxon>Brenthis</taxon>
    </lineage>
</organism>
<evidence type="ECO:0000256" key="3">
    <source>
        <dbReference type="ARBA" id="ARBA00022741"/>
    </source>
</evidence>
<feature type="compositionally biased region" description="Basic and acidic residues" evidence="9">
    <location>
        <begin position="158"/>
        <end position="170"/>
    </location>
</feature>
<feature type="compositionally biased region" description="Polar residues" evidence="9">
    <location>
        <begin position="3010"/>
        <end position="3026"/>
    </location>
</feature>
<dbReference type="GO" id="GO:0003677">
    <property type="term" value="F:DNA binding"/>
    <property type="evidence" value="ECO:0007669"/>
    <property type="project" value="UniProtKB-KW"/>
</dbReference>
<dbReference type="PANTHER" id="PTHR45797">
    <property type="entry name" value="RAD54-LIKE"/>
    <property type="match status" value="1"/>
</dbReference>
<evidence type="ECO:0000256" key="1">
    <source>
        <dbReference type="ARBA" id="ARBA00004123"/>
    </source>
</evidence>
<keyword evidence="6" id="KW-0067">ATP-binding</keyword>
<dbReference type="InterPro" id="IPR014001">
    <property type="entry name" value="Helicase_ATP-bd"/>
</dbReference>
<feature type="region of interest" description="Disordered" evidence="9">
    <location>
        <begin position="467"/>
        <end position="540"/>
    </location>
</feature>
<dbReference type="GO" id="GO:0005634">
    <property type="term" value="C:nucleus"/>
    <property type="evidence" value="ECO:0007669"/>
    <property type="project" value="UniProtKB-SubCell"/>
</dbReference>
<dbReference type="InterPro" id="IPR000330">
    <property type="entry name" value="SNF2_N"/>
</dbReference>
<dbReference type="GO" id="GO:0004386">
    <property type="term" value="F:helicase activity"/>
    <property type="evidence" value="ECO:0007669"/>
    <property type="project" value="UniProtKB-KW"/>
</dbReference>
<dbReference type="EMBL" id="OV170224">
    <property type="protein sequence ID" value="CAH0724283.1"/>
    <property type="molecule type" value="Genomic_DNA"/>
</dbReference>
<keyword evidence="8" id="KW-0539">Nucleus</keyword>
<dbReference type="InterPro" id="IPR049730">
    <property type="entry name" value="SNF2/RAD54-like_C"/>
</dbReference>
<feature type="compositionally biased region" description="Basic and acidic residues" evidence="9">
    <location>
        <begin position="2902"/>
        <end position="2911"/>
    </location>
</feature>